<reference evidence="1" key="1">
    <citation type="journal article" date="2017" name="Nature">
        <title>The sunflower genome provides insights into oil metabolism, flowering and Asterid evolution.</title>
        <authorList>
            <person name="Badouin H."/>
            <person name="Gouzy J."/>
            <person name="Grassa C.J."/>
            <person name="Murat F."/>
            <person name="Staton S.E."/>
            <person name="Cottret L."/>
            <person name="Lelandais-Briere C."/>
            <person name="Owens G.L."/>
            <person name="Carrere S."/>
            <person name="Mayjonade B."/>
            <person name="Legrand L."/>
            <person name="Gill N."/>
            <person name="Kane N.C."/>
            <person name="Bowers J.E."/>
            <person name="Hubner S."/>
            <person name="Bellec A."/>
            <person name="Berard A."/>
            <person name="Berges H."/>
            <person name="Blanchet N."/>
            <person name="Boniface M.C."/>
            <person name="Brunel D."/>
            <person name="Catrice O."/>
            <person name="Chaidir N."/>
            <person name="Claudel C."/>
            <person name="Donnadieu C."/>
            <person name="Faraut T."/>
            <person name="Fievet G."/>
            <person name="Helmstetter N."/>
            <person name="King M."/>
            <person name="Knapp S.J."/>
            <person name="Lai Z."/>
            <person name="Le Paslier M.C."/>
            <person name="Lippi Y."/>
            <person name="Lorenzon L."/>
            <person name="Mandel J.R."/>
            <person name="Marage G."/>
            <person name="Marchand G."/>
            <person name="Marquand E."/>
            <person name="Bret-Mestries E."/>
            <person name="Morien E."/>
            <person name="Nambeesan S."/>
            <person name="Nguyen T."/>
            <person name="Pegot-Espagnet P."/>
            <person name="Pouilly N."/>
            <person name="Raftis F."/>
            <person name="Sallet E."/>
            <person name="Schiex T."/>
            <person name="Thomas J."/>
            <person name="Vandecasteele C."/>
            <person name="Vares D."/>
            <person name="Vear F."/>
            <person name="Vautrin S."/>
            <person name="Crespi M."/>
            <person name="Mangin B."/>
            <person name="Burke J.M."/>
            <person name="Salse J."/>
            <person name="Munos S."/>
            <person name="Vincourt P."/>
            <person name="Rieseberg L.H."/>
            <person name="Langlade N.B."/>
        </authorList>
    </citation>
    <scope>NUCLEOTIDE SEQUENCE</scope>
    <source>
        <tissue evidence="1">Leaves</tissue>
    </source>
</reference>
<accession>A0A9K3HCT6</accession>
<name>A0A9K3HCT6_HELAN</name>
<reference evidence="1" key="2">
    <citation type="submission" date="2020-06" db="EMBL/GenBank/DDBJ databases">
        <title>Helianthus annuus Genome sequencing and assembly Release 2.</title>
        <authorList>
            <person name="Gouzy J."/>
            <person name="Langlade N."/>
            <person name="Munos S."/>
        </authorList>
    </citation>
    <scope>NUCLEOTIDE SEQUENCE</scope>
    <source>
        <tissue evidence="1">Leaves</tissue>
    </source>
</reference>
<dbReference type="Proteomes" id="UP000215914">
    <property type="component" value="Unassembled WGS sequence"/>
</dbReference>
<proteinExistence type="predicted"/>
<comment type="caution">
    <text evidence="1">The sequence shown here is derived from an EMBL/GenBank/DDBJ whole genome shotgun (WGS) entry which is preliminary data.</text>
</comment>
<dbReference type="EMBL" id="MNCJ02000328">
    <property type="protein sequence ID" value="KAF5775630.1"/>
    <property type="molecule type" value="Genomic_DNA"/>
</dbReference>
<dbReference type="Gramene" id="mRNA:HanXRQr2_Chr13g0614231">
    <property type="protein sequence ID" value="CDS:HanXRQr2_Chr13g0614231.1"/>
    <property type="gene ID" value="HanXRQr2_Chr13g0614231"/>
</dbReference>
<evidence type="ECO:0000313" key="1">
    <source>
        <dbReference type="EMBL" id="KAF5775630.1"/>
    </source>
</evidence>
<evidence type="ECO:0000313" key="2">
    <source>
        <dbReference type="Proteomes" id="UP000215914"/>
    </source>
</evidence>
<keyword evidence="2" id="KW-1185">Reference proteome</keyword>
<sequence>MKPKSYSVYRHLGNQIYKTTKRTRLIKQKRSANCWRNRIRSASLPKATN</sequence>
<organism evidence="1 2">
    <name type="scientific">Helianthus annuus</name>
    <name type="common">Common sunflower</name>
    <dbReference type="NCBI Taxonomy" id="4232"/>
    <lineage>
        <taxon>Eukaryota</taxon>
        <taxon>Viridiplantae</taxon>
        <taxon>Streptophyta</taxon>
        <taxon>Embryophyta</taxon>
        <taxon>Tracheophyta</taxon>
        <taxon>Spermatophyta</taxon>
        <taxon>Magnoliopsida</taxon>
        <taxon>eudicotyledons</taxon>
        <taxon>Gunneridae</taxon>
        <taxon>Pentapetalae</taxon>
        <taxon>asterids</taxon>
        <taxon>campanulids</taxon>
        <taxon>Asterales</taxon>
        <taxon>Asteraceae</taxon>
        <taxon>Asteroideae</taxon>
        <taxon>Heliantheae alliance</taxon>
        <taxon>Heliantheae</taxon>
        <taxon>Helianthus</taxon>
    </lineage>
</organism>
<gene>
    <name evidence="1" type="ORF">HanXRQr2_Chr13g0614231</name>
</gene>
<protein>
    <submittedName>
        <fullName evidence="1">Uncharacterized protein</fullName>
    </submittedName>
</protein>
<dbReference type="AlphaFoldDB" id="A0A9K3HCT6"/>